<evidence type="ECO:0000313" key="2">
    <source>
        <dbReference type="EMBL" id="OGK22991.1"/>
    </source>
</evidence>
<dbReference type="PROSITE" id="PS51354">
    <property type="entry name" value="GLUTAREDOXIN_2"/>
    <property type="match status" value="1"/>
</dbReference>
<dbReference type="EMBL" id="MFZM01000029">
    <property type="protein sequence ID" value="OGK22991.1"/>
    <property type="molecule type" value="Genomic_DNA"/>
</dbReference>
<sequence length="90" mass="10461">MNIIIYTGRVCPFSQQVVDDMKSQNVDFIHKKVDEDPEALLEMYKLTKKIATPVITIEKDDQKYTLLGYTQENKKTLQKIVELAKQSKQL</sequence>
<dbReference type="Gene3D" id="3.40.30.10">
    <property type="entry name" value="Glutaredoxin"/>
    <property type="match status" value="1"/>
</dbReference>
<name>A0A1F7GVQ7_9BACT</name>
<gene>
    <name evidence="2" type="ORF">A3C24_02525</name>
</gene>
<proteinExistence type="predicted"/>
<evidence type="ECO:0000313" key="3">
    <source>
        <dbReference type="Proteomes" id="UP000177159"/>
    </source>
</evidence>
<dbReference type="InterPro" id="IPR036249">
    <property type="entry name" value="Thioredoxin-like_sf"/>
</dbReference>
<dbReference type="InterPro" id="IPR002109">
    <property type="entry name" value="Glutaredoxin"/>
</dbReference>
<dbReference type="SUPFAM" id="SSF52833">
    <property type="entry name" value="Thioredoxin-like"/>
    <property type="match status" value="1"/>
</dbReference>
<dbReference type="Pfam" id="PF00462">
    <property type="entry name" value="Glutaredoxin"/>
    <property type="match status" value="1"/>
</dbReference>
<organism evidence="2 3">
    <name type="scientific">Candidatus Roizmanbacteria bacterium RIFCSPHIGHO2_02_FULL_37_24</name>
    <dbReference type="NCBI Taxonomy" id="1802037"/>
    <lineage>
        <taxon>Bacteria</taxon>
        <taxon>Candidatus Roizmaniibacteriota</taxon>
    </lineage>
</organism>
<accession>A0A1F7GVQ7</accession>
<evidence type="ECO:0000259" key="1">
    <source>
        <dbReference type="Pfam" id="PF00462"/>
    </source>
</evidence>
<reference evidence="2 3" key="1">
    <citation type="journal article" date="2016" name="Nat. Commun.">
        <title>Thousands of microbial genomes shed light on interconnected biogeochemical processes in an aquifer system.</title>
        <authorList>
            <person name="Anantharaman K."/>
            <person name="Brown C.T."/>
            <person name="Hug L.A."/>
            <person name="Sharon I."/>
            <person name="Castelle C.J."/>
            <person name="Probst A.J."/>
            <person name="Thomas B.C."/>
            <person name="Singh A."/>
            <person name="Wilkins M.J."/>
            <person name="Karaoz U."/>
            <person name="Brodie E.L."/>
            <person name="Williams K.H."/>
            <person name="Hubbard S.S."/>
            <person name="Banfield J.F."/>
        </authorList>
    </citation>
    <scope>NUCLEOTIDE SEQUENCE [LARGE SCALE GENOMIC DNA]</scope>
</reference>
<dbReference type="AlphaFoldDB" id="A0A1F7GVQ7"/>
<protein>
    <recommendedName>
        <fullName evidence="1">Glutaredoxin domain-containing protein</fullName>
    </recommendedName>
</protein>
<dbReference type="Proteomes" id="UP000177159">
    <property type="component" value="Unassembled WGS sequence"/>
</dbReference>
<comment type="caution">
    <text evidence="2">The sequence shown here is derived from an EMBL/GenBank/DDBJ whole genome shotgun (WGS) entry which is preliminary data.</text>
</comment>
<feature type="domain" description="Glutaredoxin" evidence="1">
    <location>
        <begin position="3"/>
        <end position="58"/>
    </location>
</feature>